<dbReference type="GO" id="GO:0016491">
    <property type="term" value="F:oxidoreductase activity"/>
    <property type="evidence" value="ECO:0007669"/>
    <property type="project" value="InterPro"/>
</dbReference>
<protein>
    <submittedName>
        <fullName evidence="4">Flavodoxin family protein</fullName>
    </submittedName>
</protein>
<keyword evidence="2" id="KW-0288">FMN</keyword>
<dbReference type="PANTHER" id="PTHR43278">
    <property type="entry name" value="NAD(P)H-DEPENDENT FMN-CONTAINING OXIDOREDUCTASE YWQN-RELATED"/>
    <property type="match status" value="1"/>
</dbReference>
<dbReference type="Proteomes" id="UP000636888">
    <property type="component" value="Unassembled WGS sequence"/>
</dbReference>
<evidence type="ECO:0000313" key="5">
    <source>
        <dbReference type="Proteomes" id="UP000636888"/>
    </source>
</evidence>
<feature type="domain" description="NADPH-dependent FMN reductase-like" evidence="3">
    <location>
        <begin position="1"/>
        <end position="102"/>
    </location>
</feature>
<accession>A0A8J7JG40</accession>
<evidence type="ECO:0000256" key="2">
    <source>
        <dbReference type="ARBA" id="ARBA00022643"/>
    </source>
</evidence>
<evidence type="ECO:0000259" key="3">
    <source>
        <dbReference type="Pfam" id="PF03358"/>
    </source>
</evidence>
<evidence type="ECO:0000256" key="1">
    <source>
        <dbReference type="ARBA" id="ARBA00022630"/>
    </source>
</evidence>
<dbReference type="InterPro" id="IPR051796">
    <property type="entry name" value="ISF_SsuE-like"/>
</dbReference>
<dbReference type="RefSeq" id="WP_199384390.1">
    <property type="nucleotide sequence ID" value="NZ_JAEMHM010000009.1"/>
</dbReference>
<organism evidence="4 5">
    <name type="scientific">Geomesophilobacter sediminis</name>
    <dbReference type="NCBI Taxonomy" id="2798584"/>
    <lineage>
        <taxon>Bacteria</taxon>
        <taxon>Pseudomonadati</taxon>
        <taxon>Thermodesulfobacteriota</taxon>
        <taxon>Desulfuromonadia</taxon>
        <taxon>Geobacterales</taxon>
        <taxon>Geobacteraceae</taxon>
        <taxon>Geomesophilobacter</taxon>
    </lineage>
</organism>
<dbReference type="InterPro" id="IPR029039">
    <property type="entry name" value="Flavoprotein-like_sf"/>
</dbReference>
<comment type="caution">
    <text evidence="4">The sequence shown here is derived from an EMBL/GenBank/DDBJ whole genome shotgun (WGS) entry which is preliminary data.</text>
</comment>
<dbReference type="EMBL" id="JAEMHM010000009">
    <property type="protein sequence ID" value="MBJ6725499.1"/>
    <property type="molecule type" value="Genomic_DNA"/>
</dbReference>
<proteinExistence type="predicted"/>
<dbReference type="SUPFAM" id="SSF52218">
    <property type="entry name" value="Flavoproteins"/>
    <property type="match status" value="1"/>
</dbReference>
<dbReference type="Gene3D" id="3.40.50.360">
    <property type="match status" value="1"/>
</dbReference>
<keyword evidence="1" id="KW-0285">Flavoprotein</keyword>
<evidence type="ECO:0000313" key="4">
    <source>
        <dbReference type="EMBL" id="MBJ6725499.1"/>
    </source>
</evidence>
<dbReference type="Pfam" id="PF03358">
    <property type="entry name" value="FMN_red"/>
    <property type="match status" value="1"/>
</dbReference>
<keyword evidence="5" id="KW-1185">Reference proteome</keyword>
<gene>
    <name evidence="4" type="ORF">JFN93_12335</name>
</gene>
<dbReference type="InterPro" id="IPR005025">
    <property type="entry name" value="FMN_Rdtase-like_dom"/>
</dbReference>
<name>A0A8J7JG40_9BACT</name>
<dbReference type="PANTHER" id="PTHR43278:SF2">
    <property type="entry name" value="IRON-SULFUR FLAVOPROTEIN"/>
    <property type="match status" value="1"/>
</dbReference>
<reference evidence="4" key="1">
    <citation type="submission" date="2020-12" db="EMBL/GenBank/DDBJ databases">
        <title>Geomonas sp. Red875, isolated from river sediment.</title>
        <authorList>
            <person name="Xu Z."/>
            <person name="Zhang Z."/>
            <person name="Masuda Y."/>
            <person name="Itoh H."/>
            <person name="Senoo K."/>
        </authorList>
    </citation>
    <scope>NUCLEOTIDE SEQUENCE</scope>
    <source>
        <strain evidence="4">Red875</strain>
    </source>
</reference>
<dbReference type="AlphaFoldDB" id="A0A8J7JG40"/>
<sequence>MNVMIVNGNPDPDSGFDARLSRLAESARARGDRVQEFTLRELSIAQCVGCFGCWVKTPGICVFRDDQENILRGYVAADLVVMASPLIMGFTSALLKRCTDRIIPVLLPFIDTSTGECRHFLRYGKAPLLAVVYAPEPDTDPEDVEIAANLWQRLARNAGSRIACFRSLEQPLEEVWNELDRD</sequence>